<accession>G0IZ89</accession>
<reference evidence="2" key="1">
    <citation type="submission" date="2011-07" db="EMBL/GenBank/DDBJ databases">
        <title>The complete genome of Cyclobacterium marinum DSM 745.</title>
        <authorList>
            <person name="Lucas S."/>
            <person name="Han J."/>
            <person name="Lapidus A."/>
            <person name="Bruce D."/>
            <person name="Goodwin L."/>
            <person name="Pitluck S."/>
            <person name="Peters L."/>
            <person name="Kyrpides N."/>
            <person name="Mavromatis K."/>
            <person name="Ivanova N."/>
            <person name="Ovchinnikova G."/>
            <person name="Chertkov O."/>
            <person name="Detter J.C."/>
            <person name="Tapia R."/>
            <person name="Han C."/>
            <person name="Land M."/>
            <person name="Hauser L."/>
            <person name="Markowitz V."/>
            <person name="Cheng J.-F."/>
            <person name="Hugenholtz P."/>
            <person name="Woyke T."/>
            <person name="Wu D."/>
            <person name="Tindall B."/>
            <person name="Schuetze A."/>
            <person name="Brambilla E."/>
            <person name="Klenk H.-P."/>
            <person name="Eisen J.A."/>
        </authorList>
    </citation>
    <scope>NUCLEOTIDE SEQUENCE [LARGE SCALE GENOMIC DNA]</scope>
    <source>
        <strain evidence="2">ATCC 25205 / DSM 745 / LMG 13164 / NCIMB 1802</strain>
    </source>
</reference>
<dbReference type="STRING" id="880070.Cycma_0083"/>
<name>G0IZ89_CYCMS</name>
<dbReference type="HOGENOM" id="CLU_1977853_0_0_10"/>
<dbReference type="Proteomes" id="UP000001635">
    <property type="component" value="Chromosome"/>
</dbReference>
<dbReference type="AlphaFoldDB" id="G0IZ89"/>
<gene>
    <name evidence="1" type="ordered locus">Cycma_0083</name>
</gene>
<dbReference type="EMBL" id="CP002955">
    <property type="protein sequence ID" value="AEL23868.1"/>
    <property type="molecule type" value="Genomic_DNA"/>
</dbReference>
<evidence type="ECO:0000313" key="2">
    <source>
        <dbReference type="Proteomes" id="UP000001635"/>
    </source>
</evidence>
<protein>
    <submittedName>
        <fullName evidence="1">Uncharacterized protein</fullName>
    </submittedName>
</protein>
<proteinExistence type="predicted"/>
<dbReference type="RefSeq" id="WP_014018167.1">
    <property type="nucleotide sequence ID" value="NC_015914.1"/>
</dbReference>
<sequence>MTKAQIKYVRGLLHRQGLTEEKDAVVLEYTGGRTTHLTEMRYGETNALIKFLAGPSKKDAMTGKILSMAHEMGWELPGGKVDVQRVNAWCMKYTSCKQPLDKIPMNELPKVVTVFERVYMSFMKGI</sequence>
<dbReference type="OrthoDB" id="677839at2"/>
<organism evidence="1 2">
    <name type="scientific">Cyclobacterium marinum (strain ATCC 25205 / DSM 745 / LMG 13164 / NCIMB 1802)</name>
    <name type="common">Flectobacillus marinus</name>
    <dbReference type="NCBI Taxonomy" id="880070"/>
    <lineage>
        <taxon>Bacteria</taxon>
        <taxon>Pseudomonadati</taxon>
        <taxon>Bacteroidota</taxon>
        <taxon>Cytophagia</taxon>
        <taxon>Cytophagales</taxon>
        <taxon>Cyclobacteriaceae</taxon>
        <taxon>Cyclobacterium</taxon>
    </lineage>
</organism>
<evidence type="ECO:0000313" key="1">
    <source>
        <dbReference type="EMBL" id="AEL23868.1"/>
    </source>
</evidence>
<keyword evidence="2" id="KW-1185">Reference proteome</keyword>
<dbReference type="KEGG" id="cmr:Cycma_0083"/>